<dbReference type="Proteomes" id="UP001441944">
    <property type="component" value="Unassembled WGS sequence"/>
</dbReference>
<feature type="domain" description="AsmA" evidence="1">
    <location>
        <begin position="336"/>
        <end position="526"/>
    </location>
</feature>
<dbReference type="EMBL" id="BAABWU010000002">
    <property type="protein sequence ID" value="GAA6195355.1"/>
    <property type="molecule type" value="Genomic_DNA"/>
</dbReference>
<reference evidence="2 3" key="1">
    <citation type="submission" date="2024-04" db="EMBL/GenBank/DDBJ databases">
        <title>Draft genome sequence of Pseudophaeobacter arcticus NBRC 116598.</title>
        <authorList>
            <person name="Miyakawa T."/>
            <person name="Kusuya Y."/>
            <person name="Miura T."/>
        </authorList>
    </citation>
    <scope>NUCLEOTIDE SEQUENCE [LARGE SCALE GENOMIC DNA]</scope>
    <source>
        <strain evidence="2 3">SU-CL00105</strain>
    </source>
</reference>
<dbReference type="Pfam" id="PF05170">
    <property type="entry name" value="AsmA"/>
    <property type="match status" value="2"/>
</dbReference>
<comment type="caution">
    <text evidence="2">The sequence shown here is derived from an EMBL/GenBank/DDBJ whole genome shotgun (WGS) entry which is preliminary data.</text>
</comment>
<dbReference type="PANTHER" id="PTHR30441">
    <property type="entry name" value="DUF748 DOMAIN-CONTAINING PROTEIN"/>
    <property type="match status" value="1"/>
</dbReference>
<evidence type="ECO:0000313" key="3">
    <source>
        <dbReference type="Proteomes" id="UP001441944"/>
    </source>
</evidence>
<keyword evidence="3" id="KW-1185">Reference proteome</keyword>
<dbReference type="InterPro" id="IPR052894">
    <property type="entry name" value="AsmA-related"/>
</dbReference>
<dbReference type="InterPro" id="IPR007844">
    <property type="entry name" value="AsmA"/>
</dbReference>
<gene>
    <name evidence="2" type="ORF">NBRC116598_07990</name>
</gene>
<dbReference type="PANTHER" id="PTHR30441:SF4">
    <property type="entry name" value="PROTEIN ASMA"/>
    <property type="match status" value="1"/>
</dbReference>
<proteinExistence type="predicted"/>
<sequence>MKLILRILGALIATLVVLVVVLFMLPGEKVAGLAADQLEAQTGRKLTFQGEVRFTLWPMLGVKSDGVVLSNADWAGPEPMLTAERLSIGISAGDLLRGKVRVTEVSAVLPHLNLSERADGRGNWVLGGESDGAAAAGAGEPQAAALPISIEKLTLTGASLRYQPHKGAPVEMSSVDMVLRWPDPSGTVNVDLTLRPAGAPLQVQAEVGSFAAFLNGAVSSVGASVAADGGSLRFDGRADLTGAATGRVTAKTTDTEAFLTAFGQSGIALPQGLGQAMVIGADATYTTDGRLALRDMALDLDGNRLEGGLDVVLSDVPQFTAQLNGGDLTVPGLTSAATAAAAGESSEVAASGWSKEPIDAAALALANGTAVVSFNSLKAAGLEFGASKLSLTLDRSRGVLKLQPAALFGGQVLGQVVANNRNGFSAGGKLSFNGIRLEKGLGQLAGYDRLNGEALGELEYLASGGSLDALMRSLSGKGWLEVNKGFFTGFDLEKLMRSGRGNGGSTVFDQLSGSYAIERGNLVNQDLLVTLKGIRADGGGRIGLGAQDLDYRFAPTISGLNGAAGLTIPVLITGPWADPKIRPDLKNALQPEIDAVEQEAKDRVIEKLSEELDMEVTPEQDLNQVIRDRIEQEAKDQLLRLLGGD</sequence>
<organism evidence="2 3">
    <name type="scientific">Pseudophaeobacter arcticus</name>
    <dbReference type="NCBI Taxonomy" id="385492"/>
    <lineage>
        <taxon>Bacteria</taxon>
        <taxon>Pseudomonadati</taxon>
        <taxon>Pseudomonadota</taxon>
        <taxon>Alphaproteobacteria</taxon>
        <taxon>Rhodobacterales</taxon>
        <taxon>Paracoccaceae</taxon>
        <taxon>Pseudophaeobacter</taxon>
    </lineage>
</organism>
<evidence type="ECO:0000313" key="2">
    <source>
        <dbReference type="EMBL" id="GAA6195355.1"/>
    </source>
</evidence>
<evidence type="ECO:0000259" key="1">
    <source>
        <dbReference type="Pfam" id="PF05170"/>
    </source>
</evidence>
<dbReference type="RefSeq" id="WP_353397246.1">
    <property type="nucleotide sequence ID" value="NZ_BAABWU010000002.1"/>
</dbReference>
<feature type="domain" description="AsmA" evidence="1">
    <location>
        <begin position="1"/>
        <end position="163"/>
    </location>
</feature>
<accession>A0ABQ0AHM5</accession>
<protein>
    <recommendedName>
        <fullName evidence="1">AsmA domain-containing protein</fullName>
    </recommendedName>
</protein>
<name>A0ABQ0AHM5_9RHOB</name>